<dbReference type="KEGG" id="cyj:Cyan7822_5333"/>
<keyword evidence="2" id="KW-1185">Reference proteome</keyword>
<organism evidence="1 2">
    <name type="scientific">Gloeothece verrucosa (strain PCC 7822)</name>
    <name type="common">Cyanothece sp. (strain PCC 7822)</name>
    <dbReference type="NCBI Taxonomy" id="497965"/>
    <lineage>
        <taxon>Bacteria</taxon>
        <taxon>Bacillati</taxon>
        <taxon>Cyanobacteriota</taxon>
        <taxon>Cyanophyceae</taxon>
        <taxon>Oscillatoriophycideae</taxon>
        <taxon>Chroococcales</taxon>
        <taxon>Aphanothecaceae</taxon>
        <taxon>Gloeothece</taxon>
        <taxon>Gloeothece verrucosa</taxon>
    </lineage>
</organism>
<dbReference type="EMBL" id="CP002198">
    <property type="protein sequence ID" value="ADN17212.1"/>
    <property type="molecule type" value="Genomic_DNA"/>
</dbReference>
<reference evidence="2" key="1">
    <citation type="journal article" date="2011" name="MBio">
        <title>Novel metabolic attributes of the genus Cyanothece, comprising a group of unicellular nitrogen-fixing Cyanobacteria.</title>
        <authorList>
            <person name="Bandyopadhyay A."/>
            <person name="Elvitigala T."/>
            <person name="Welsh E."/>
            <person name="Stockel J."/>
            <person name="Liberton M."/>
            <person name="Min H."/>
            <person name="Sherman L.A."/>
            <person name="Pakrasi H.B."/>
        </authorList>
    </citation>
    <scope>NUCLEOTIDE SEQUENCE [LARGE SCALE GENOMIC DNA]</scope>
    <source>
        <strain evidence="2">PCC 7822</strain>
    </source>
</reference>
<evidence type="ECO:0000313" key="2">
    <source>
        <dbReference type="Proteomes" id="UP000008206"/>
    </source>
</evidence>
<protein>
    <submittedName>
        <fullName evidence="1">Uncharacterized protein</fullName>
    </submittedName>
</protein>
<dbReference type="eggNOG" id="ENOG5032TN1">
    <property type="taxonomic scope" value="Bacteria"/>
</dbReference>
<dbReference type="AlphaFoldDB" id="E0U756"/>
<accession>E0U756</accession>
<name>E0U756_GLOV7</name>
<dbReference type="Proteomes" id="UP000008206">
    <property type="component" value="Chromosome"/>
</dbReference>
<dbReference type="HOGENOM" id="CLU_122755_0_0_3"/>
<sequence length="190" mass="21704">MATYKCKDCSHEIISIYRPAECDICGGNNLITLGTKLAINKGEYTMAINKDIFSSNRFRSTIQGYCREIGWNILDINDNKAVLVFQMSSGNSQTLYIIRYENTLEFSCPSGVKFDDIDDIPHQLSTWLLIKNSKFKIGFWCIEEIGGRQVFSIMHNAEMSLIDVNYFNKVVLKLINDCDEFEEAIESALH</sequence>
<dbReference type="RefSeq" id="WP_013325250.1">
    <property type="nucleotide sequence ID" value="NC_014501.1"/>
</dbReference>
<dbReference type="STRING" id="497965.Cyan7822_5333"/>
<evidence type="ECO:0000313" key="1">
    <source>
        <dbReference type="EMBL" id="ADN17212.1"/>
    </source>
</evidence>
<proteinExistence type="predicted"/>
<gene>
    <name evidence="1" type="ordered locus">Cyan7822_5333</name>
</gene>